<dbReference type="Proteomes" id="UP001497600">
    <property type="component" value="Chromosome B"/>
</dbReference>
<protein>
    <submittedName>
        <fullName evidence="3">Uncharacterized protein</fullName>
    </submittedName>
</protein>
<accession>A0ABP0E814</accession>
<proteinExistence type="predicted"/>
<evidence type="ECO:0000256" key="1">
    <source>
        <dbReference type="SAM" id="Coils"/>
    </source>
</evidence>
<feature type="coiled-coil region" evidence="1">
    <location>
        <begin position="551"/>
        <end position="599"/>
    </location>
</feature>
<reference evidence="3 4" key="1">
    <citation type="submission" date="2024-01" db="EMBL/GenBank/DDBJ databases">
        <authorList>
            <consortium name="Genoscope - CEA"/>
            <person name="William W."/>
        </authorList>
    </citation>
    <scope>NUCLEOTIDE SEQUENCE [LARGE SCALE GENOMIC DNA]</scope>
    <source>
        <strain evidence="3 4">29B2s-10</strain>
    </source>
</reference>
<keyword evidence="4" id="KW-1185">Reference proteome</keyword>
<name>A0ABP0E814_9ASCO</name>
<dbReference type="EMBL" id="OZ004254">
    <property type="protein sequence ID" value="CAK7897742.1"/>
    <property type="molecule type" value="Genomic_DNA"/>
</dbReference>
<feature type="region of interest" description="Disordered" evidence="2">
    <location>
        <begin position="1"/>
        <end position="34"/>
    </location>
</feature>
<organism evidence="3 4">
    <name type="scientific">[Candida] anglica</name>
    <dbReference type="NCBI Taxonomy" id="148631"/>
    <lineage>
        <taxon>Eukaryota</taxon>
        <taxon>Fungi</taxon>
        <taxon>Dikarya</taxon>
        <taxon>Ascomycota</taxon>
        <taxon>Saccharomycotina</taxon>
        <taxon>Pichiomycetes</taxon>
        <taxon>Debaryomycetaceae</taxon>
        <taxon>Kurtzmaniella</taxon>
    </lineage>
</organism>
<sequence length="721" mass="83289">MLRIFHSMKGATKHSDGQNESSSSGSSSEVIFKKDIPPIKRRHSSVLPFPETWFKDNDNTIEIKEDSFDPYDRPSLRRSKSIACLSSSVRPNDIKRKRSFKSVHFENHEVEAKPKFSTDTILDSLENENMDTEVRNGSKLMSMGEISPQKSITSVYSDSSNHLPTLQFSSRKEYRAFENSPQRGYSELLNETDYDTSNDNINDEDEVIGKDILAEKNLSQQENTLAKYYHYNDSEKPQGEIIIPKKIFNEIYANIASINLMKSPISNDTSIQLSYLKMATGKISEVAAKNAHDLEKLEFENQQLHIKLNENSTFEHIANNIADLDLLENIVEKNIETIKGKIIELSDKSDSIYPRIVDLEKELKDLESNLSMKSESDKQLFGILNDFKIPYNVLPDAIRKILEENERLKIELKNSQCFKNEKVIDNLLFENNELKLINKELNQKVDSGMTSSVTRERNLNATISELRDSLYGKAKHTSQLEAKSRALESENITIKANLCKCIEQMEEADKQMKREIKTGNDMQIENSKLEAKCKKSEEWAIYCETKMNFQLDEFKGEIEVLESKILSLEMEKREKSEAIDKLERKLKGIQKEIKQANLLSEKTLKAYEICKESNEISIFNLKKLIGACSENLSTFLQPESKRKLTSMYSEIISCKVFSEENQKTLSQAIYFLQRSIYHLVQSFEANEQMLVEEIENRNVKYQNMLRKLTRVMEKRVRAMRQ</sequence>
<evidence type="ECO:0000313" key="4">
    <source>
        <dbReference type="Proteomes" id="UP001497600"/>
    </source>
</evidence>
<evidence type="ECO:0000313" key="3">
    <source>
        <dbReference type="EMBL" id="CAK7897742.1"/>
    </source>
</evidence>
<gene>
    <name evidence="3" type="ORF">CAAN4_B11144</name>
</gene>
<evidence type="ECO:0000256" key="2">
    <source>
        <dbReference type="SAM" id="MobiDB-lite"/>
    </source>
</evidence>
<keyword evidence="1" id="KW-0175">Coiled coil</keyword>